<evidence type="ECO:0000256" key="1">
    <source>
        <dbReference type="SAM" id="Coils"/>
    </source>
</evidence>
<proteinExistence type="predicted"/>
<accession>A0A9P7XZC7</accession>
<dbReference type="OrthoDB" id="2371100at2759"/>
<organism evidence="2 3">
    <name type="scientific">Linnemannia hyalina</name>
    <dbReference type="NCBI Taxonomy" id="64524"/>
    <lineage>
        <taxon>Eukaryota</taxon>
        <taxon>Fungi</taxon>
        <taxon>Fungi incertae sedis</taxon>
        <taxon>Mucoromycota</taxon>
        <taxon>Mortierellomycotina</taxon>
        <taxon>Mortierellomycetes</taxon>
        <taxon>Mortierellales</taxon>
        <taxon>Mortierellaceae</taxon>
        <taxon>Linnemannia</taxon>
    </lineage>
</organism>
<sequence>MLLPAAPVPAIAPARSLEDISTDHHFSLDSLVLYDTTTASASSPVTAVVAATSPTQNQALKRAQTMLLTSSPRLLDFETSARSGVIAKADAIVQGNLVIQQGIQVIQAELKENFPALRSEIARNTALQQDLAIVQQEMLKLQERSIRMQQEALDRLALIQNKVAAIMTQNYELHEYPIPRLFIVLPKESISMTEILGRGIKNLFADQFTLYFLCECGEHTKSVDGQPTNLNLKHEIHIARHEGYDIDRPTEFFDKYESYILTLLQMLKYGVTIAGVVVPPLGHLNIVDAVEGTLGGINTVLQDLGPKVDSSIAYIEGLIGAHSHLVSYDSCSTSTGLGGLEALEGADLRQLESFLKTKDEGRVLGNLYRIVTSDGHVKWVCLDHYHENYRAKSTQDLRDAVQAAEDGLYDEATGSVRVELRTPIAARSFYSVLTYSRSVQCLNITLCWAPSRQDLRDLGDTIKSTNIVEITIRKSPSGTPLSDVFNRGRRLDPLLQMMSGGNIQSFRLWGWDEGFLECSGILPTTFTVRRLHIWHEKNWLKSIPRLISTLQASSLLSELTVEEVNVDKVVGPLLSALERAKLPRALKVAIGLEQEYYSFASFEIDAFTGMARPTYLQYDSNKHTEILYHPLLRQVRIHHQHGLTVLLQNLRICVKNNSGLQSIKVVCAQEDSINWLQAFHRVFADYPQQTPRLIFINSNDTSTVTSTTSNIQDLLTTAIHLHGFSNDYLSAGYLGTIQDDWAFTADILVLKPDTTPTNIAVLSEFLQKRPVRLNFSVLKLTLRASSTPATVPALIKLIKESSAMKDTEFALDVDYGDWMSRLINASRHVAVQRLANLNSYLESNLSQYDFF</sequence>
<dbReference type="Proteomes" id="UP000707451">
    <property type="component" value="Unassembled WGS sequence"/>
</dbReference>
<protein>
    <submittedName>
        <fullName evidence="2">Uncharacterized protein</fullName>
    </submittedName>
</protein>
<dbReference type="PANTHER" id="PTHR47679:SF2">
    <property type="entry name" value="C-TERMINAL OF ROC (COR) DOMAIN-CONTAINING PROTEIN"/>
    <property type="match status" value="1"/>
</dbReference>
<name>A0A9P7XZC7_9FUNG</name>
<gene>
    <name evidence="2" type="ORF">KI688_010715</name>
</gene>
<evidence type="ECO:0000313" key="2">
    <source>
        <dbReference type="EMBL" id="KAG9068446.1"/>
    </source>
</evidence>
<keyword evidence="1" id="KW-0175">Coiled coil</keyword>
<feature type="coiled-coil region" evidence="1">
    <location>
        <begin position="124"/>
        <end position="151"/>
    </location>
</feature>
<reference evidence="2" key="1">
    <citation type="submission" date="2021-06" db="EMBL/GenBank/DDBJ databases">
        <title>Genome Sequence of Mortierella hyaline Strain SCG-10, a Cold-Adapted, Nitrate-Reducing Fungus Isolated from Soil in Minnesota, USA.</title>
        <authorList>
            <person name="Aldossari N."/>
        </authorList>
    </citation>
    <scope>NUCLEOTIDE SEQUENCE</scope>
    <source>
        <strain evidence="2">SCG-10</strain>
    </source>
</reference>
<evidence type="ECO:0000313" key="3">
    <source>
        <dbReference type="Proteomes" id="UP000707451"/>
    </source>
</evidence>
<dbReference type="EMBL" id="JAHRHY010000006">
    <property type="protein sequence ID" value="KAG9068446.1"/>
    <property type="molecule type" value="Genomic_DNA"/>
</dbReference>
<comment type="caution">
    <text evidence="2">The sequence shown here is derived from an EMBL/GenBank/DDBJ whole genome shotgun (WGS) entry which is preliminary data.</text>
</comment>
<dbReference type="AlphaFoldDB" id="A0A9P7XZC7"/>
<dbReference type="PANTHER" id="PTHR47679">
    <property type="entry name" value="PROTEIN TORNADO 1"/>
    <property type="match status" value="1"/>
</dbReference>
<keyword evidence="3" id="KW-1185">Reference proteome</keyword>